<evidence type="ECO:0000256" key="8">
    <source>
        <dbReference type="ARBA" id="ARBA00022729"/>
    </source>
</evidence>
<dbReference type="PROSITE" id="PS00138">
    <property type="entry name" value="SUBTILASE_SER"/>
    <property type="match status" value="1"/>
</dbReference>
<proteinExistence type="predicted"/>
<dbReference type="Gene3D" id="3.40.50.200">
    <property type="entry name" value="Peptidase S8/S53 domain"/>
    <property type="match status" value="1"/>
</dbReference>
<evidence type="ECO:0000259" key="18">
    <source>
        <dbReference type="PROSITE" id="PS51695"/>
    </source>
</evidence>
<evidence type="ECO:0000256" key="16">
    <source>
        <dbReference type="SAM" id="MobiDB-lite"/>
    </source>
</evidence>
<evidence type="ECO:0000256" key="7">
    <source>
        <dbReference type="ARBA" id="ARBA00022723"/>
    </source>
</evidence>
<feature type="active site" description="Charge relay system" evidence="15">
    <location>
        <position position="280"/>
    </location>
</feature>
<feature type="chain" id="PRO_5012181343" description="tripeptidyl-peptidase II" evidence="17">
    <location>
        <begin position="16"/>
        <end position="1128"/>
    </location>
</feature>
<dbReference type="Pfam" id="PF09286">
    <property type="entry name" value="Pro-kuma_activ"/>
    <property type="match status" value="1"/>
</dbReference>
<feature type="binding site" evidence="15">
    <location>
        <position position="552"/>
    </location>
    <ligand>
        <name>Ca(2+)</name>
        <dbReference type="ChEBI" id="CHEBI:29108"/>
    </ligand>
</feature>
<dbReference type="CDD" id="cd04056">
    <property type="entry name" value="Peptidases_S53"/>
    <property type="match status" value="1"/>
</dbReference>
<dbReference type="GO" id="GO:0008240">
    <property type="term" value="F:tripeptidyl-peptidase activity"/>
    <property type="evidence" value="ECO:0007669"/>
    <property type="project" value="UniProtKB-EC"/>
</dbReference>
<comment type="function">
    <text evidence="2">Secreted tripeptidyl-peptidase which degrades proteins at acidic pHs and is involved in virulence.</text>
</comment>
<comment type="subcellular location">
    <subcellularLocation>
        <location evidence="3">Secreted</location>
        <location evidence="3">Extracellular space</location>
    </subcellularLocation>
</comment>
<dbReference type="InterPro" id="IPR000209">
    <property type="entry name" value="Peptidase_S8/S53_dom"/>
</dbReference>
<feature type="compositionally biased region" description="Basic residues" evidence="16">
    <location>
        <begin position="979"/>
        <end position="996"/>
    </location>
</feature>
<keyword evidence="5" id="KW-0964">Secreted</keyword>
<comment type="caution">
    <text evidence="19">The sequence shown here is derived from an EMBL/GenBank/DDBJ whole genome shotgun (WGS) entry which is preliminary data.</text>
</comment>
<dbReference type="EMBL" id="ANFO01000471">
    <property type="protein sequence ID" value="KGQ09298.1"/>
    <property type="molecule type" value="Genomic_DNA"/>
</dbReference>
<protein>
    <recommendedName>
        <fullName evidence="4">tripeptidyl-peptidase II</fullName>
        <ecNumber evidence="4">3.4.14.10</ecNumber>
    </recommendedName>
</protein>
<dbReference type="CDD" id="cd07379">
    <property type="entry name" value="MPP_239FB"/>
    <property type="match status" value="1"/>
</dbReference>
<name>A0A0A2VNW9_BEABA</name>
<dbReference type="SUPFAM" id="SSF52743">
    <property type="entry name" value="Subtilisin-like"/>
    <property type="match status" value="1"/>
</dbReference>
<feature type="active site" description="Charge relay system" evidence="15">
    <location>
        <position position="491"/>
    </location>
</feature>
<evidence type="ECO:0000256" key="15">
    <source>
        <dbReference type="PROSITE-ProRule" id="PRU01032"/>
    </source>
</evidence>
<dbReference type="PANTHER" id="PTHR14218:SF15">
    <property type="entry name" value="TRIPEPTIDYL-PEPTIDASE 1"/>
    <property type="match status" value="1"/>
</dbReference>
<dbReference type="PROSITE" id="PS51695">
    <property type="entry name" value="SEDOLISIN"/>
    <property type="match status" value="1"/>
</dbReference>
<dbReference type="InterPro" id="IPR029052">
    <property type="entry name" value="Metallo-depent_PP-like"/>
</dbReference>
<dbReference type="Pfam" id="PF00149">
    <property type="entry name" value="Metallophos"/>
    <property type="match status" value="1"/>
</dbReference>
<dbReference type="SMART" id="SM00944">
    <property type="entry name" value="Pro-kuma_activ"/>
    <property type="match status" value="1"/>
</dbReference>
<comment type="catalytic activity">
    <reaction evidence="1">
        <text>Release of an N-terminal tripeptide from a polypeptide.</text>
        <dbReference type="EC" id="3.4.14.10"/>
    </reaction>
</comment>
<evidence type="ECO:0000256" key="12">
    <source>
        <dbReference type="ARBA" id="ARBA00023026"/>
    </source>
</evidence>
<dbReference type="CDD" id="cd11377">
    <property type="entry name" value="Pro-peptidase_S53"/>
    <property type="match status" value="1"/>
</dbReference>
<dbReference type="Pfam" id="PF00082">
    <property type="entry name" value="Peptidase_S8"/>
    <property type="match status" value="1"/>
</dbReference>
<dbReference type="FunFam" id="3.40.50.200:FF:000015">
    <property type="entry name" value="Tripeptidyl peptidase A"/>
    <property type="match status" value="1"/>
</dbReference>
<evidence type="ECO:0000256" key="3">
    <source>
        <dbReference type="ARBA" id="ARBA00004239"/>
    </source>
</evidence>
<keyword evidence="13" id="KW-0865">Zymogen</keyword>
<dbReference type="InterPro" id="IPR036852">
    <property type="entry name" value="Peptidase_S8/S53_dom_sf"/>
</dbReference>
<reference evidence="19 20" key="1">
    <citation type="submission" date="2012-10" db="EMBL/GenBank/DDBJ databases">
        <title>Genome sequencing and analysis of entomopathogenic fungi Beauveria bassiana D1-5.</title>
        <authorList>
            <person name="Li Q."/>
            <person name="Wang L."/>
            <person name="Zhang Z."/>
            <person name="Wang Q."/>
            <person name="Ren J."/>
            <person name="Wang M."/>
            <person name="Xu W."/>
            <person name="Wang J."/>
            <person name="Lu Y."/>
            <person name="Du Q."/>
            <person name="Sun Z."/>
        </authorList>
    </citation>
    <scope>NUCLEOTIDE SEQUENCE [LARGE SCALE GENOMIC DNA]</scope>
    <source>
        <strain evidence="19 20">D1-5</strain>
    </source>
</reference>
<dbReference type="GO" id="GO:0004252">
    <property type="term" value="F:serine-type endopeptidase activity"/>
    <property type="evidence" value="ECO:0007669"/>
    <property type="project" value="UniProtKB-UniRule"/>
</dbReference>
<dbReference type="GO" id="GO:0005576">
    <property type="term" value="C:extracellular region"/>
    <property type="evidence" value="ECO:0007669"/>
    <property type="project" value="UniProtKB-SubCell"/>
</dbReference>
<feature type="signal peptide" evidence="17">
    <location>
        <begin position="1"/>
        <end position="15"/>
    </location>
</feature>
<dbReference type="InterPro" id="IPR050819">
    <property type="entry name" value="Tripeptidyl-peptidase_I"/>
</dbReference>
<dbReference type="InterPro" id="IPR004843">
    <property type="entry name" value="Calcineurin-like_PHP"/>
</dbReference>
<feature type="active site" description="Charge relay system" evidence="15">
    <location>
        <position position="276"/>
    </location>
</feature>
<feature type="compositionally biased region" description="Basic and acidic residues" evidence="16">
    <location>
        <begin position="1015"/>
        <end position="1035"/>
    </location>
</feature>
<dbReference type="OrthoDB" id="409122at2759"/>
<evidence type="ECO:0000256" key="1">
    <source>
        <dbReference type="ARBA" id="ARBA00001910"/>
    </source>
</evidence>
<dbReference type="InterPro" id="IPR023828">
    <property type="entry name" value="Peptidase_S8_Ser-AS"/>
</dbReference>
<dbReference type="PANTHER" id="PTHR14218">
    <property type="entry name" value="PROTEASE S8 TRIPEPTIDYL PEPTIDASE I CLN2"/>
    <property type="match status" value="1"/>
</dbReference>
<evidence type="ECO:0000256" key="17">
    <source>
        <dbReference type="SAM" id="SignalP"/>
    </source>
</evidence>
<feature type="binding site" evidence="15">
    <location>
        <position position="554"/>
    </location>
    <ligand>
        <name>Ca(2+)</name>
        <dbReference type="ChEBI" id="CHEBI:29108"/>
    </ligand>
</feature>
<dbReference type="GO" id="GO:0046872">
    <property type="term" value="F:metal ion binding"/>
    <property type="evidence" value="ECO:0007669"/>
    <property type="project" value="UniProtKB-UniRule"/>
</dbReference>
<dbReference type="eggNOG" id="ENOG502QR6D">
    <property type="taxonomic scope" value="Eukaryota"/>
</dbReference>
<feature type="compositionally biased region" description="Low complexity" evidence="16">
    <location>
        <begin position="573"/>
        <end position="587"/>
    </location>
</feature>
<comment type="cofactor">
    <cofactor evidence="15">
        <name>Ca(2+)</name>
        <dbReference type="ChEBI" id="CHEBI:29108"/>
    </cofactor>
    <text evidence="15">Binds 1 Ca(2+) ion per subunit.</text>
</comment>
<feature type="region of interest" description="Disordered" evidence="16">
    <location>
        <begin position="955"/>
        <end position="1086"/>
    </location>
</feature>
<evidence type="ECO:0000256" key="10">
    <source>
        <dbReference type="ARBA" id="ARBA00022825"/>
    </source>
</evidence>
<dbReference type="InterPro" id="IPR015366">
    <property type="entry name" value="S53_propep"/>
</dbReference>
<evidence type="ECO:0000256" key="6">
    <source>
        <dbReference type="ARBA" id="ARBA00022670"/>
    </source>
</evidence>
<feature type="compositionally biased region" description="Low complexity" evidence="16">
    <location>
        <begin position="1069"/>
        <end position="1080"/>
    </location>
</feature>
<dbReference type="Gene3D" id="3.60.21.10">
    <property type="match status" value="1"/>
</dbReference>
<keyword evidence="12" id="KW-0843">Virulence</keyword>
<evidence type="ECO:0000256" key="4">
    <source>
        <dbReference type="ARBA" id="ARBA00012462"/>
    </source>
</evidence>
<feature type="compositionally biased region" description="Basic residues" evidence="16">
    <location>
        <begin position="188"/>
        <end position="200"/>
    </location>
</feature>
<evidence type="ECO:0000256" key="14">
    <source>
        <dbReference type="ARBA" id="ARBA00023180"/>
    </source>
</evidence>
<feature type="binding site" evidence="15">
    <location>
        <position position="533"/>
    </location>
    <ligand>
        <name>Ca(2+)</name>
        <dbReference type="ChEBI" id="CHEBI:29108"/>
    </ligand>
</feature>
<keyword evidence="7 15" id="KW-0479">Metal-binding</keyword>
<keyword evidence="6 15" id="KW-0645">Protease</keyword>
<evidence type="ECO:0000313" key="19">
    <source>
        <dbReference type="EMBL" id="KGQ09298.1"/>
    </source>
</evidence>
<evidence type="ECO:0000256" key="11">
    <source>
        <dbReference type="ARBA" id="ARBA00022837"/>
    </source>
</evidence>
<evidence type="ECO:0000256" key="2">
    <source>
        <dbReference type="ARBA" id="ARBA00002451"/>
    </source>
</evidence>
<dbReference type="InterPro" id="IPR030400">
    <property type="entry name" value="Sedolisin_dom"/>
</dbReference>
<dbReference type="SUPFAM" id="SSF54897">
    <property type="entry name" value="Protease propeptides/inhibitors"/>
    <property type="match status" value="1"/>
</dbReference>
<feature type="binding site" evidence="15">
    <location>
        <position position="534"/>
    </location>
    <ligand>
        <name>Ca(2+)</name>
        <dbReference type="ChEBI" id="CHEBI:29108"/>
    </ligand>
</feature>
<feature type="region of interest" description="Disordered" evidence="16">
    <location>
        <begin position="564"/>
        <end position="587"/>
    </location>
</feature>
<feature type="compositionally biased region" description="Basic and acidic residues" evidence="16">
    <location>
        <begin position="965"/>
        <end position="977"/>
    </location>
</feature>
<dbReference type="EC" id="3.4.14.10" evidence="4"/>
<feature type="region of interest" description="Disordered" evidence="16">
    <location>
        <begin position="184"/>
        <end position="204"/>
    </location>
</feature>
<dbReference type="Proteomes" id="UP000030106">
    <property type="component" value="Unassembled WGS sequence"/>
</dbReference>
<gene>
    <name evidence="19" type="ORF">BBAD15_g5372</name>
</gene>
<evidence type="ECO:0000256" key="9">
    <source>
        <dbReference type="ARBA" id="ARBA00022801"/>
    </source>
</evidence>
<dbReference type="GO" id="GO:0006508">
    <property type="term" value="P:proteolysis"/>
    <property type="evidence" value="ECO:0007669"/>
    <property type="project" value="UniProtKB-KW"/>
</dbReference>
<dbReference type="SUPFAM" id="SSF56300">
    <property type="entry name" value="Metallo-dependent phosphatases"/>
    <property type="match status" value="1"/>
</dbReference>
<keyword evidence="11 15" id="KW-0106">Calcium</keyword>
<dbReference type="STRING" id="1245745.A0A0A2VNW9"/>
<evidence type="ECO:0000313" key="20">
    <source>
        <dbReference type="Proteomes" id="UP000030106"/>
    </source>
</evidence>
<dbReference type="HOGENOM" id="CLU_279396_0_0_1"/>
<keyword evidence="9 15" id="KW-0378">Hydrolase</keyword>
<sequence length="1128" mass="123196">MYASLLPLLAALAAASPANLQMTLKQSLPTIPQGWQVHSDAPADQKINLHIGLKEQNMDQLQKRLLEMSHPDHADYGKHMSKAEIDALTAPTQGTVESVTSWLSSHGIEAGEVSNGLMPVTVSISQAEKMLGTKYHVYHHAAEDKYTIRTTQYSLPQAVHSEVNMIQPTTMFSDMGMINRQLTASKSARSKSPKTPKSKRAQCGGSVNPACLRSLYNINYTPSSSKSLLGVAGYLEEVASQDDLSSFLQEQNIKNAGKLSVELVNGGTNDGDGTLEADLDIEYTVGLSAGIENVFYSTGGRPPWKPDSGSNPNNNTNEPYLDWLNYILSKSSLPQTITSSYGDDEQTVPKDYADNVCNLFMKLGARGVSFMCSSGDGGVSGGQPTNCQANDGSGKRKFLPTFPASCPWVTAVGGTTGSPETAAGLSSGGFSEYYPAPNYQTNSTSSYLSRIGKQYSGLYNPKGRGIPDVAAQAEYFEIVTSGYDEHASGTSAASPTFAAVIALLNDYRISQGRAPLGFLNPWLYSKATSGLNDITSGSNPGCNTIGFSASSGWDPVTGLERVHSPARHNSVKTSTSRLTSPPASSSNSPTNCFINFLFATFFLIPFNLRPAPSQQATETSPRPQQMGLLQALGLRRSSQWQRLTVLDHLLLSPLTFLAVHLYHVLVWLRGGGRPPFCTPPRGKAPVRVVCISDTHDLTVDVPDGDILVHAGDLTNAGTAADIQKQLDWLASLAHPVKIVVAGNHDSYFDRRARRDEDVRSKAKLRLGDILFLQGDMTVQEVNGRKISIFGAGDVPECGPKEFAFQYTPVTQPWYNRVPPQTDVLVTHTPPKHHLDLDLGCPHLLREVWRVKPRLHVFGHCHWAYGQESIYFDEMQTAYETLLSRPRRGPIMDFVPNRSWMYMWQIVYYGIRGVVWKWLMMGGPRGNQGGSIMVNAAQMYGDTGRIKSRAIVNNRPAAHREHRQHHGQDRRRVDENGRPQRARHPRHQHRRHARRQQQHATRDALPPGIIIMPNDSHADAAEPRKQCHVKQVRDEEAGQAAEKVGLAGPGQEGVAQGAECEGGNERRGEAAGAQRGEAGEQQGRERLVGHTRLARDGADVEEIEHGGGDGDGKNGRLCRVVALKALPVH</sequence>
<organism evidence="19 20">
    <name type="scientific">Beauveria bassiana D1-5</name>
    <dbReference type="NCBI Taxonomy" id="1245745"/>
    <lineage>
        <taxon>Eukaryota</taxon>
        <taxon>Fungi</taxon>
        <taxon>Dikarya</taxon>
        <taxon>Ascomycota</taxon>
        <taxon>Pezizomycotina</taxon>
        <taxon>Sordariomycetes</taxon>
        <taxon>Hypocreomycetidae</taxon>
        <taxon>Hypocreales</taxon>
        <taxon>Cordycipitaceae</taxon>
        <taxon>Beauveria</taxon>
    </lineage>
</organism>
<keyword evidence="10 15" id="KW-0720">Serine protease</keyword>
<keyword evidence="14" id="KW-0325">Glycoprotein</keyword>
<evidence type="ECO:0000256" key="5">
    <source>
        <dbReference type="ARBA" id="ARBA00022525"/>
    </source>
</evidence>
<evidence type="ECO:0000256" key="13">
    <source>
        <dbReference type="ARBA" id="ARBA00023145"/>
    </source>
</evidence>
<dbReference type="AlphaFoldDB" id="A0A0A2VNW9"/>
<feature type="domain" description="Peptidase S53" evidence="18">
    <location>
        <begin position="206"/>
        <end position="574"/>
    </location>
</feature>
<keyword evidence="8 17" id="KW-0732">Signal</keyword>
<accession>A0A0A2VNW9</accession>